<comment type="similarity">
    <text evidence="2">Belongs to the class I-like SAM-binding methyltransferase superfamily. Erg6/SMT family.</text>
</comment>
<dbReference type="AlphaFoldDB" id="A0A915BL51"/>
<evidence type="ECO:0000313" key="4">
    <source>
        <dbReference type="Proteomes" id="UP000887569"/>
    </source>
</evidence>
<dbReference type="InterPro" id="IPR013216">
    <property type="entry name" value="Methyltransf_11"/>
</dbReference>
<organism evidence="4 5">
    <name type="scientific">Parascaris univalens</name>
    <name type="common">Nematode worm</name>
    <dbReference type="NCBI Taxonomy" id="6257"/>
    <lineage>
        <taxon>Eukaryota</taxon>
        <taxon>Metazoa</taxon>
        <taxon>Ecdysozoa</taxon>
        <taxon>Nematoda</taxon>
        <taxon>Chromadorea</taxon>
        <taxon>Rhabditida</taxon>
        <taxon>Spirurina</taxon>
        <taxon>Ascaridomorpha</taxon>
        <taxon>Ascaridoidea</taxon>
        <taxon>Ascarididae</taxon>
        <taxon>Parascaris</taxon>
    </lineage>
</organism>
<name>A0A915BL51_PARUN</name>
<evidence type="ECO:0000256" key="2">
    <source>
        <dbReference type="ARBA" id="ARBA00038188"/>
    </source>
</evidence>
<accession>A0A915BL51</accession>
<reference evidence="5" key="1">
    <citation type="submission" date="2022-11" db="UniProtKB">
        <authorList>
            <consortium name="WormBaseParasite"/>
        </authorList>
    </citation>
    <scope>IDENTIFICATION</scope>
</reference>
<dbReference type="GO" id="GO:0003838">
    <property type="term" value="F:sterol 24-C-methyltransferase activity"/>
    <property type="evidence" value="ECO:0007669"/>
    <property type="project" value="TreeGrafter"/>
</dbReference>
<dbReference type="PANTHER" id="PTHR44068">
    <property type="entry name" value="ZGC:194242"/>
    <property type="match status" value="1"/>
</dbReference>
<keyword evidence="4" id="KW-1185">Reference proteome</keyword>
<dbReference type="InterPro" id="IPR050447">
    <property type="entry name" value="Erg6_SMT_methyltransf"/>
</dbReference>
<dbReference type="Pfam" id="PF08241">
    <property type="entry name" value="Methyltransf_11"/>
    <property type="match status" value="1"/>
</dbReference>
<dbReference type="WBParaSite" id="PgR045_g009_t01">
    <property type="protein sequence ID" value="PgR045_g009_t01"/>
    <property type="gene ID" value="PgR045_g009"/>
</dbReference>
<protein>
    <submittedName>
        <fullName evidence="5">Methyltransferase type 11 domain-containing protein</fullName>
    </submittedName>
</protein>
<feature type="domain" description="Methyltransferase type 11" evidence="3">
    <location>
        <begin position="91"/>
        <end position="177"/>
    </location>
</feature>
<dbReference type="Proteomes" id="UP000887569">
    <property type="component" value="Unplaced"/>
</dbReference>
<dbReference type="InterPro" id="IPR029063">
    <property type="entry name" value="SAM-dependent_MTases_sf"/>
</dbReference>
<dbReference type="SUPFAM" id="SSF53335">
    <property type="entry name" value="S-adenosyl-L-methionine-dependent methyltransferases"/>
    <property type="match status" value="1"/>
</dbReference>
<dbReference type="CDD" id="cd02440">
    <property type="entry name" value="AdoMet_MTases"/>
    <property type="match status" value="1"/>
</dbReference>
<sequence>MLHKLIEFAVRFYYFLFDRVFLYPLLRYLRNRFDLSFLNLGYKPKLGEQILTIVTSELHDEDDAHKPHIYLYEKTLSLCPEYMSLRGKRLLEIGCGHGGGILWLLRSHPELEEVAGVDCVVVNDIDGRIIEGSAEKIPYKDESFDIVLNIESSHLYADEAAFFRECARVLSPNGYVCWADLRYHDKICETLEKAHQCGLSLITFVDITRQVLSGIQQTAARYDEMLKNAPWIVQLFRDSLRSTYCAPGTEPYMRLERREKIYGCACWRNSRYSSSMPLSCTQ</sequence>
<dbReference type="GO" id="GO:0005783">
    <property type="term" value="C:endoplasmic reticulum"/>
    <property type="evidence" value="ECO:0007669"/>
    <property type="project" value="TreeGrafter"/>
</dbReference>
<dbReference type="PANTHER" id="PTHR44068:SF1">
    <property type="entry name" value="HYPOTHETICAL LOC100005854"/>
    <property type="match status" value="1"/>
</dbReference>
<dbReference type="GO" id="GO:0016126">
    <property type="term" value="P:sterol biosynthetic process"/>
    <property type="evidence" value="ECO:0007669"/>
    <property type="project" value="TreeGrafter"/>
</dbReference>
<evidence type="ECO:0000256" key="1">
    <source>
        <dbReference type="ARBA" id="ARBA00022679"/>
    </source>
</evidence>
<proteinExistence type="inferred from homology"/>
<evidence type="ECO:0000313" key="5">
    <source>
        <dbReference type="WBParaSite" id="PgR045_g009_t01"/>
    </source>
</evidence>
<evidence type="ECO:0000259" key="3">
    <source>
        <dbReference type="Pfam" id="PF08241"/>
    </source>
</evidence>
<dbReference type="Gene3D" id="3.40.50.150">
    <property type="entry name" value="Vaccinia Virus protein VP39"/>
    <property type="match status" value="1"/>
</dbReference>
<keyword evidence="1" id="KW-0808">Transferase</keyword>